<proteinExistence type="predicted"/>
<evidence type="ECO:0000313" key="1">
    <source>
        <dbReference type="EMBL" id="CAH2267683.1"/>
    </source>
</evidence>
<gene>
    <name evidence="1" type="primary">jg1830</name>
    <name evidence="1" type="ORF">PAEG_LOCUS26182</name>
</gene>
<dbReference type="EMBL" id="CAKXAJ010026378">
    <property type="protein sequence ID" value="CAH2267683.1"/>
    <property type="molecule type" value="Genomic_DNA"/>
</dbReference>
<keyword evidence="2" id="KW-1185">Reference proteome</keyword>
<accession>A0A8S4SEP3</accession>
<dbReference type="OrthoDB" id="7480422at2759"/>
<evidence type="ECO:0000313" key="2">
    <source>
        <dbReference type="Proteomes" id="UP000838756"/>
    </source>
</evidence>
<name>A0A8S4SEP3_9NEOP</name>
<organism evidence="1 2">
    <name type="scientific">Pararge aegeria aegeria</name>
    <dbReference type="NCBI Taxonomy" id="348720"/>
    <lineage>
        <taxon>Eukaryota</taxon>
        <taxon>Metazoa</taxon>
        <taxon>Ecdysozoa</taxon>
        <taxon>Arthropoda</taxon>
        <taxon>Hexapoda</taxon>
        <taxon>Insecta</taxon>
        <taxon>Pterygota</taxon>
        <taxon>Neoptera</taxon>
        <taxon>Endopterygota</taxon>
        <taxon>Lepidoptera</taxon>
        <taxon>Glossata</taxon>
        <taxon>Ditrysia</taxon>
        <taxon>Papilionoidea</taxon>
        <taxon>Nymphalidae</taxon>
        <taxon>Satyrinae</taxon>
        <taxon>Satyrini</taxon>
        <taxon>Parargina</taxon>
        <taxon>Pararge</taxon>
    </lineage>
</organism>
<dbReference type="AlphaFoldDB" id="A0A8S4SEP3"/>
<protein>
    <submittedName>
        <fullName evidence="1">Jg1830 protein</fullName>
    </submittedName>
</protein>
<dbReference type="Proteomes" id="UP000838756">
    <property type="component" value="Unassembled WGS sequence"/>
</dbReference>
<comment type="caution">
    <text evidence="1">The sequence shown here is derived from an EMBL/GenBank/DDBJ whole genome shotgun (WGS) entry which is preliminary data.</text>
</comment>
<reference evidence="1" key="1">
    <citation type="submission" date="2022-03" db="EMBL/GenBank/DDBJ databases">
        <authorList>
            <person name="Lindestad O."/>
        </authorList>
    </citation>
    <scope>NUCLEOTIDE SEQUENCE</scope>
</reference>
<sequence length="115" mass="12692">MAPRQIKWQSNEVSDWGAANLVKFHATKTQACLFTAKRSPFPLTLTFVGKSLSITDSVEFLGVNISSNLNFGSNIEFKAGKKLGILNKVKRYFTPEQLVPSSSPIVHGVLYPFMG</sequence>